<accession>A0A1F6BVU0</accession>
<organism evidence="2 3">
    <name type="scientific">Candidatus Kaiserbacteria bacterium GWA2_50_9</name>
    <dbReference type="NCBI Taxonomy" id="1798474"/>
    <lineage>
        <taxon>Bacteria</taxon>
        <taxon>Candidatus Kaiseribacteriota</taxon>
    </lineage>
</organism>
<comment type="caution">
    <text evidence="2">The sequence shown here is derived from an EMBL/GenBank/DDBJ whole genome shotgun (WGS) entry which is preliminary data.</text>
</comment>
<gene>
    <name evidence="2" type="ORF">A2118_00705</name>
</gene>
<evidence type="ECO:0000256" key="1">
    <source>
        <dbReference type="SAM" id="Phobius"/>
    </source>
</evidence>
<feature type="transmembrane region" description="Helical" evidence="1">
    <location>
        <begin position="31"/>
        <end position="51"/>
    </location>
</feature>
<reference evidence="2 3" key="1">
    <citation type="journal article" date="2016" name="Nat. Commun.">
        <title>Thousands of microbial genomes shed light on interconnected biogeochemical processes in an aquifer system.</title>
        <authorList>
            <person name="Anantharaman K."/>
            <person name="Brown C.T."/>
            <person name="Hug L.A."/>
            <person name="Sharon I."/>
            <person name="Castelle C.J."/>
            <person name="Probst A.J."/>
            <person name="Thomas B.C."/>
            <person name="Singh A."/>
            <person name="Wilkins M.J."/>
            <person name="Karaoz U."/>
            <person name="Brodie E.L."/>
            <person name="Williams K.H."/>
            <person name="Hubbard S.S."/>
            <person name="Banfield J.F."/>
        </authorList>
    </citation>
    <scope>NUCLEOTIDE SEQUENCE [LARGE SCALE GENOMIC DNA]</scope>
</reference>
<sequence>MWQSYTNALLGLVVVVVAFLGLTGATLSWTLGVLGAAILILGLWGAGTMSGSESEELQHKHA</sequence>
<feature type="transmembrane region" description="Helical" evidence="1">
    <location>
        <begin position="7"/>
        <end position="25"/>
    </location>
</feature>
<evidence type="ECO:0000313" key="2">
    <source>
        <dbReference type="EMBL" id="OGG41066.1"/>
    </source>
</evidence>
<keyword evidence="1" id="KW-0472">Membrane</keyword>
<evidence type="ECO:0000313" key="3">
    <source>
        <dbReference type="Proteomes" id="UP000179014"/>
    </source>
</evidence>
<keyword evidence="1" id="KW-0812">Transmembrane</keyword>
<dbReference type="AlphaFoldDB" id="A0A1F6BVU0"/>
<protein>
    <submittedName>
        <fullName evidence="2">Uncharacterized protein</fullName>
    </submittedName>
</protein>
<keyword evidence="1" id="KW-1133">Transmembrane helix</keyword>
<proteinExistence type="predicted"/>
<dbReference type="EMBL" id="MFKN01000016">
    <property type="protein sequence ID" value="OGG41066.1"/>
    <property type="molecule type" value="Genomic_DNA"/>
</dbReference>
<dbReference type="Proteomes" id="UP000179014">
    <property type="component" value="Unassembled WGS sequence"/>
</dbReference>
<name>A0A1F6BVU0_9BACT</name>